<dbReference type="RefSeq" id="WP_212781091.1">
    <property type="nucleotide sequence ID" value="NZ_BMAY01000010.1"/>
</dbReference>
<dbReference type="NCBIfam" id="TIGR04320">
    <property type="entry name" value="Surf_Exclu_PgrA"/>
    <property type="match status" value="1"/>
</dbReference>
<keyword evidence="4" id="KW-0572">Peptidoglycan-anchor</keyword>
<dbReference type="NCBIfam" id="TIGR01167">
    <property type="entry name" value="LPXTG_anchor"/>
    <property type="match status" value="1"/>
</dbReference>
<feature type="compositionally biased region" description="Low complexity" evidence="5">
    <location>
        <begin position="68"/>
        <end position="87"/>
    </location>
</feature>
<evidence type="ECO:0000256" key="5">
    <source>
        <dbReference type="SAM" id="MobiDB-lite"/>
    </source>
</evidence>
<keyword evidence="6" id="KW-0472">Membrane</keyword>
<feature type="transmembrane region" description="Helical" evidence="6">
    <location>
        <begin position="729"/>
        <end position="749"/>
    </location>
</feature>
<feature type="domain" description="Gram-positive cocci surface proteins LPxTG" evidence="8">
    <location>
        <begin position="713"/>
        <end position="753"/>
    </location>
</feature>
<feature type="signal peptide" evidence="7">
    <location>
        <begin position="1"/>
        <end position="20"/>
    </location>
</feature>
<feature type="compositionally biased region" description="Basic residues" evidence="5">
    <location>
        <begin position="631"/>
        <end position="657"/>
    </location>
</feature>
<evidence type="ECO:0000256" key="3">
    <source>
        <dbReference type="ARBA" id="ARBA00022729"/>
    </source>
</evidence>
<keyword evidence="6" id="KW-0812">Transmembrane</keyword>
<dbReference type="Pfam" id="PF00746">
    <property type="entry name" value="Gram_pos_anchor"/>
    <property type="match status" value="1"/>
</dbReference>
<protein>
    <recommendedName>
        <fullName evidence="8">Gram-positive cocci surface proteins LPxTG domain-containing protein</fullName>
    </recommendedName>
</protein>
<feature type="region of interest" description="Disordered" evidence="5">
    <location>
        <begin position="22"/>
        <end position="181"/>
    </location>
</feature>
<evidence type="ECO:0000256" key="2">
    <source>
        <dbReference type="ARBA" id="ARBA00022525"/>
    </source>
</evidence>
<feature type="region of interest" description="Disordered" evidence="5">
    <location>
        <begin position="626"/>
        <end position="677"/>
    </location>
</feature>
<keyword evidence="3 7" id="KW-0732">Signal</keyword>
<reference evidence="9" key="1">
    <citation type="submission" date="2020-08" db="EMBL/GenBank/DDBJ databases">
        <title>Taxonomic study for Lactobacillus species isolated from hardwood bark.</title>
        <authorList>
            <person name="Tohno M."/>
            <person name="Tanizawa Y."/>
        </authorList>
    </citation>
    <scope>NUCLEOTIDE SEQUENCE</scope>
    <source>
        <strain evidence="9">B40</strain>
    </source>
</reference>
<feature type="compositionally biased region" description="Low complexity" evidence="5">
    <location>
        <begin position="126"/>
        <end position="171"/>
    </location>
</feature>
<accession>A0A916QI61</accession>
<dbReference type="InterPro" id="IPR027607">
    <property type="entry name" value="Surf_Exclu_SEC10/PgrA"/>
</dbReference>
<feature type="compositionally biased region" description="Polar residues" evidence="5">
    <location>
        <begin position="93"/>
        <end position="125"/>
    </location>
</feature>
<keyword evidence="10" id="KW-1185">Reference proteome</keyword>
<keyword evidence="1" id="KW-0134">Cell wall</keyword>
<dbReference type="InterPro" id="IPR019931">
    <property type="entry name" value="LPXTG_anchor"/>
</dbReference>
<dbReference type="EMBL" id="BMAY01000010">
    <property type="protein sequence ID" value="GFZ27399.1"/>
    <property type="molecule type" value="Genomic_DNA"/>
</dbReference>
<name>A0A916QI61_9LACO</name>
<dbReference type="Proteomes" id="UP000677218">
    <property type="component" value="Unassembled WGS sequence"/>
</dbReference>
<feature type="compositionally biased region" description="Basic and acidic residues" evidence="5">
    <location>
        <begin position="661"/>
        <end position="676"/>
    </location>
</feature>
<keyword evidence="2" id="KW-0964">Secreted</keyword>
<evidence type="ECO:0000256" key="4">
    <source>
        <dbReference type="ARBA" id="ARBA00023088"/>
    </source>
</evidence>
<dbReference type="AlphaFoldDB" id="A0A916QI61"/>
<evidence type="ECO:0000313" key="10">
    <source>
        <dbReference type="Proteomes" id="UP000677218"/>
    </source>
</evidence>
<feature type="compositionally biased region" description="Basic and acidic residues" evidence="5">
    <location>
        <begin position="54"/>
        <end position="64"/>
    </location>
</feature>
<sequence length="754" mass="80827">MEKKLITELAVLGSAGLALASTTGQAKAATNDNQSDAANAEASQKTTSSSDALAKAKSDYKKAQADVSSAEAQAKSASKAESSAQASYDQAVDNYNQASADVEQTVSSSDVQNAQNDVSQKQQAVDNAQKSADQAQADVQKKQQTADQAQQAVNTAQQTADASAQAQKTAQNKVDDLKKQTAEDPTAIADSQLIHYSSPADQQYYQDQLKNNVDFLQLKDPSQKTALQQTSVRQAIYNIDNFKASEADEHRMLHLDKLTSEEKTELNNFVLRAINSARKAAGSKELATNSTIQAMAQDIADGYKADNWKYGQGHDTKAIYKVTKNYGVQGTPEMQGVENLATLFVAPGFYITDPTIEYENGKAAMGGTGRQLTPNNPYYMSMASAKRLIYSGILSFLFNGDEWAHARSLVFGFNGNNGLAGVSVETYNTPEDSLSPENLRLHVISLDDTLLDHDAHGKIESSMANVEKVSGTPDVSAEELANYQNAKAQLASAETALATATVNASNANAQLEKAKTALSFAKQELASATSNYDAKVTALSQAKTALENSQKTYAQLKDAYENPIANKAKREEAKKQAKAKVDEAKKVLDSAKSALSAAKANLATAKSKLSKAKKNLSVAQSVYDQYNKQKADKKKSTSKKTSAKTSSKKKSTAKKSSVKTDSAKKTTTAKEPRAEKLVVTPTEKQVAVKPVVSRVASNAGKSANFAMPKRVVNSSEELPQTGAKTNRGFIFLGYSLILAALSAFGFEAARKRKH</sequence>
<evidence type="ECO:0000259" key="8">
    <source>
        <dbReference type="Pfam" id="PF00746"/>
    </source>
</evidence>
<evidence type="ECO:0000256" key="1">
    <source>
        <dbReference type="ARBA" id="ARBA00022512"/>
    </source>
</evidence>
<gene>
    <name evidence="9" type="ORF">LCB40_12790</name>
</gene>
<evidence type="ECO:0000256" key="7">
    <source>
        <dbReference type="SAM" id="SignalP"/>
    </source>
</evidence>
<keyword evidence="6" id="KW-1133">Transmembrane helix</keyword>
<proteinExistence type="predicted"/>
<feature type="compositionally biased region" description="Polar residues" evidence="5">
    <location>
        <begin position="28"/>
        <end position="47"/>
    </location>
</feature>
<organism evidence="9 10">
    <name type="scientific">Lactobacillus corticis</name>
    <dbReference type="NCBI Taxonomy" id="2201249"/>
    <lineage>
        <taxon>Bacteria</taxon>
        <taxon>Bacillati</taxon>
        <taxon>Bacillota</taxon>
        <taxon>Bacilli</taxon>
        <taxon>Lactobacillales</taxon>
        <taxon>Lactobacillaceae</taxon>
        <taxon>Lactobacillus</taxon>
    </lineage>
</organism>
<evidence type="ECO:0000313" key="9">
    <source>
        <dbReference type="EMBL" id="GFZ27399.1"/>
    </source>
</evidence>
<feature type="chain" id="PRO_5039183135" description="Gram-positive cocci surface proteins LPxTG domain-containing protein" evidence="7">
    <location>
        <begin position="21"/>
        <end position="754"/>
    </location>
</feature>
<comment type="caution">
    <text evidence="9">The sequence shown here is derived from an EMBL/GenBank/DDBJ whole genome shotgun (WGS) entry which is preliminary data.</text>
</comment>
<evidence type="ECO:0000256" key="6">
    <source>
        <dbReference type="SAM" id="Phobius"/>
    </source>
</evidence>